<dbReference type="EMBL" id="CM029053">
    <property type="protein sequence ID" value="KAG2549292.1"/>
    <property type="molecule type" value="Genomic_DNA"/>
</dbReference>
<dbReference type="AlphaFoldDB" id="A0A8T0NMG6"/>
<dbReference type="GO" id="GO:0016788">
    <property type="term" value="F:hydrolase activity, acting on ester bonds"/>
    <property type="evidence" value="ECO:0007669"/>
    <property type="project" value="InterPro"/>
</dbReference>
<evidence type="ECO:0000256" key="1">
    <source>
        <dbReference type="ARBA" id="ARBA00008668"/>
    </source>
</evidence>
<comment type="caution">
    <text evidence="6">The sequence shown here is derived from an EMBL/GenBank/DDBJ whole genome shotgun (WGS) entry which is preliminary data.</text>
</comment>
<sequence>MAQFQRLLVGLILAAVLLLVAEAAGDPDASGCRGLTRGRYSRIFAFGNSLTDTGNAAIYPPTAGGTFTELPYGQTYFGRPSGRASDGRIITDFLVLWRSCGSTTHAVDGLKVPQPTPYLAGRTAADFINGSNLAIGGATALEPAFLEARGVTSFVLVALSYETRWFENVLQLLVGSASHHAQLSITASSVFFVGEMGINDYFLSLFSNHTVDETASLVPHVVGAIRSALLATLAAGARTVVATGMPPLGCAPYMLALFPGDYDRVTGCDTRLNALAELHNGELKRTLDELRRAHPGRSLLYGDVYCTIRAAVTSPAKFGFGDAPLAACCRGGGGPYNFKFTTFCGAPGSTACADPSKSISWDGIHFTEAANRPQC</sequence>
<proteinExistence type="inferred from homology"/>
<evidence type="ECO:0000313" key="6">
    <source>
        <dbReference type="EMBL" id="KAG2549292.1"/>
    </source>
</evidence>
<dbReference type="InterPro" id="IPR036514">
    <property type="entry name" value="SGNH_hydro_sf"/>
</dbReference>
<evidence type="ECO:0000256" key="3">
    <source>
        <dbReference type="ARBA" id="ARBA00022801"/>
    </source>
</evidence>
<evidence type="ECO:0000256" key="5">
    <source>
        <dbReference type="SAM" id="SignalP"/>
    </source>
</evidence>
<organism evidence="6 7">
    <name type="scientific">Panicum virgatum</name>
    <name type="common">Blackwell switchgrass</name>
    <dbReference type="NCBI Taxonomy" id="38727"/>
    <lineage>
        <taxon>Eukaryota</taxon>
        <taxon>Viridiplantae</taxon>
        <taxon>Streptophyta</taxon>
        <taxon>Embryophyta</taxon>
        <taxon>Tracheophyta</taxon>
        <taxon>Spermatophyta</taxon>
        <taxon>Magnoliopsida</taxon>
        <taxon>Liliopsida</taxon>
        <taxon>Poales</taxon>
        <taxon>Poaceae</taxon>
        <taxon>PACMAD clade</taxon>
        <taxon>Panicoideae</taxon>
        <taxon>Panicodae</taxon>
        <taxon>Paniceae</taxon>
        <taxon>Panicinae</taxon>
        <taxon>Panicum</taxon>
        <taxon>Panicum sect. Hiantes</taxon>
    </lineage>
</organism>
<evidence type="ECO:0000256" key="2">
    <source>
        <dbReference type="ARBA" id="ARBA00022729"/>
    </source>
</evidence>
<dbReference type="Pfam" id="PF00657">
    <property type="entry name" value="Lipase_GDSL"/>
    <property type="match status" value="1"/>
</dbReference>
<dbReference type="Gene3D" id="3.40.50.1110">
    <property type="entry name" value="SGNH hydrolase"/>
    <property type="match status" value="1"/>
</dbReference>
<dbReference type="InterPro" id="IPR001087">
    <property type="entry name" value="GDSL"/>
</dbReference>
<accession>A0A8T0NMG6</accession>
<dbReference type="Proteomes" id="UP000823388">
    <property type="component" value="Chromosome 9K"/>
</dbReference>
<feature type="signal peptide" evidence="5">
    <location>
        <begin position="1"/>
        <end position="23"/>
    </location>
</feature>
<comment type="similarity">
    <text evidence="1">Belongs to the 'GDSL' lipolytic enzyme family.</text>
</comment>
<keyword evidence="3" id="KW-0378">Hydrolase</keyword>
<evidence type="ECO:0000256" key="4">
    <source>
        <dbReference type="ARBA" id="ARBA00023180"/>
    </source>
</evidence>
<dbReference type="InterPro" id="IPR035669">
    <property type="entry name" value="SGNH_plant_lipase-like"/>
</dbReference>
<keyword evidence="4" id="KW-0325">Glycoprotein</keyword>
<gene>
    <name evidence="6" type="ORF">PVAP13_9KG265700</name>
</gene>
<dbReference type="PANTHER" id="PTHR22835:SF544">
    <property type="entry name" value="OS10G0393700 PROTEIN"/>
    <property type="match status" value="1"/>
</dbReference>
<protein>
    <recommendedName>
        <fullName evidence="8">GDSL esterase/lipase</fullName>
    </recommendedName>
</protein>
<reference evidence="6" key="1">
    <citation type="submission" date="2020-05" db="EMBL/GenBank/DDBJ databases">
        <title>WGS assembly of Panicum virgatum.</title>
        <authorList>
            <person name="Lovell J.T."/>
            <person name="Jenkins J."/>
            <person name="Shu S."/>
            <person name="Juenger T.E."/>
            <person name="Schmutz J."/>
        </authorList>
    </citation>
    <scope>NUCLEOTIDE SEQUENCE</scope>
    <source>
        <strain evidence="6">AP13</strain>
    </source>
</reference>
<name>A0A8T0NMG6_PANVG</name>
<evidence type="ECO:0008006" key="8">
    <source>
        <dbReference type="Google" id="ProtNLM"/>
    </source>
</evidence>
<dbReference type="CDD" id="cd01837">
    <property type="entry name" value="SGNH_plant_lipase_like"/>
    <property type="match status" value="1"/>
</dbReference>
<dbReference type="SUPFAM" id="SSF52266">
    <property type="entry name" value="SGNH hydrolase"/>
    <property type="match status" value="1"/>
</dbReference>
<keyword evidence="2 5" id="KW-0732">Signal</keyword>
<dbReference type="PANTHER" id="PTHR22835">
    <property type="entry name" value="ZINC FINGER FYVE DOMAIN CONTAINING PROTEIN"/>
    <property type="match status" value="1"/>
</dbReference>
<feature type="chain" id="PRO_5035740049" description="GDSL esterase/lipase" evidence="5">
    <location>
        <begin position="24"/>
        <end position="375"/>
    </location>
</feature>
<keyword evidence="7" id="KW-1185">Reference proteome</keyword>
<evidence type="ECO:0000313" key="7">
    <source>
        <dbReference type="Proteomes" id="UP000823388"/>
    </source>
</evidence>